<proteinExistence type="predicted"/>
<protein>
    <submittedName>
        <fullName evidence="1">Uncharacterized protein</fullName>
    </submittedName>
</protein>
<reference evidence="1" key="1">
    <citation type="journal article" date="2020" name="New Phytol.">
        <title>Comparative genomics reveals dynamic genome evolution in host specialist ectomycorrhizal fungi.</title>
        <authorList>
            <person name="Lofgren L.A."/>
            <person name="Nguyen N.H."/>
            <person name="Vilgalys R."/>
            <person name="Ruytinx J."/>
            <person name="Liao H.L."/>
            <person name="Branco S."/>
            <person name="Kuo A."/>
            <person name="LaButti K."/>
            <person name="Lipzen A."/>
            <person name="Andreopoulos W."/>
            <person name="Pangilinan J."/>
            <person name="Riley R."/>
            <person name="Hundley H."/>
            <person name="Na H."/>
            <person name="Barry K."/>
            <person name="Grigoriev I.V."/>
            <person name="Stajich J.E."/>
            <person name="Kennedy P.G."/>
        </authorList>
    </citation>
    <scope>NUCLEOTIDE SEQUENCE</scope>
    <source>
        <strain evidence="1">MN1</strain>
    </source>
</reference>
<organism evidence="1 2">
    <name type="scientific">Suillus subaureus</name>
    <dbReference type="NCBI Taxonomy" id="48587"/>
    <lineage>
        <taxon>Eukaryota</taxon>
        <taxon>Fungi</taxon>
        <taxon>Dikarya</taxon>
        <taxon>Basidiomycota</taxon>
        <taxon>Agaricomycotina</taxon>
        <taxon>Agaricomycetes</taxon>
        <taxon>Agaricomycetidae</taxon>
        <taxon>Boletales</taxon>
        <taxon>Suillineae</taxon>
        <taxon>Suillaceae</taxon>
        <taxon>Suillus</taxon>
    </lineage>
</organism>
<dbReference type="AlphaFoldDB" id="A0A9P7ECT9"/>
<evidence type="ECO:0000313" key="2">
    <source>
        <dbReference type="Proteomes" id="UP000807769"/>
    </source>
</evidence>
<accession>A0A9P7ECT9</accession>
<dbReference type="GeneID" id="64623085"/>
<dbReference type="Proteomes" id="UP000807769">
    <property type="component" value="Unassembled WGS sequence"/>
</dbReference>
<name>A0A9P7ECT9_9AGAM</name>
<dbReference type="RefSeq" id="XP_041194070.1">
    <property type="nucleotide sequence ID" value="XM_041329068.1"/>
</dbReference>
<comment type="caution">
    <text evidence="1">The sequence shown here is derived from an EMBL/GenBank/DDBJ whole genome shotgun (WGS) entry which is preliminary data.</text>
</comment>
<dbReference type="OrthoDB" id="2676372at2759"/>
<evidence type="ECO:0000313" key="1">
    <source>
        <dbReference type="EMBL" id="KAG1818010.1"/>
    </source>
</evidence>
<keyword evidence="2" id="KW-1185">Reference proteome</keyword>
<dbReference type="EMBL" id="JABBWG010000012">
    <property type="protein sequence ID" value="KAG1818010.1"/>
    <property type="molecule type" value="Genomic_DNA"/>
</dbReference>
<gene>
    <name evidence="1" type="ORF">BJ212DRAFT_120078</name>
</gene>
<sequence length="379" mass="42691">MSRYKVSVGRYAHFRDTIKQCRPTHSHLLLAFMIHSKLLEHLSGMNTCTLVMTWFYISFRLHAERQGSACPCYPIVQFVLDPLPFLHHWLSLPETQCHGSLSAIAGELAPYGDSTFNITTDTVEASYALDVGSPSLSSPSPMEPDFIHQSLLDTTLDTNTGMDALYLSGLDHLEGHNFNLEPFPEFSNSFLPELSMTPSMDHASSQMWSPHTLPQSPDTSSSNGSLYYDYTWTNEPAHDCFIDPLSYDIQPHVQNSSDVYLSSVCSGTDLDSLTSLWLDEGRSECAISMDDMGSTPSLCRWGDGSCTSLLTSDKSEVGKHLQVLHWCQIWRRQREDVVQLGRLRERDEEGEHITARCRNSFEQQNGMRELWKAVCSVGF</sequence>